<gene>
    <name evidence="1" type="ORF">TCM_038917</name>
</gene>
<dbReference type="InParanoid" id="A0A061GXG2"/>
<dbReference type="HOGENOM" id="CLU_1809717_0_0_1"/>
<evidence type="ECO:0000313" key="2">
    <source>
        <dbReference type="Proteomes" id="UP000026915"/>
    </source>
</evidence>
<accession>A0A061GXG2</accession>
<dbReference type="AlphaFoldDB" id="A0A061GXG2"/>
<organism evidence="1 2">
    <name type="scientific">Theobroma cacao</name>
    <name type="common">Cacao</name>
    <name type="synonym">Cocoa</name>
    <dbReference type="NCBI Taxonomy" id="3641"/>
    <lineage>
        <taxon>Eukaryota</taxon>
        <taxon>Viridiplantae</taxon>
        <taxon>Streptophyta</taxon>
        <taxon>Embryophyta</taxon>
        <taxon>Tracheophyta</taxon>
        <taxon>Spermatophyta</taxon>
        <taxon>Magnoliopsida</taxon>
        <taxon>eudicotyledons</taxon>
        <taxon>Gunneridae</taxon>
        <taxon>Pentapetalae</taxon>
        <taxon>rosids</taxon>
        <taxon>malvids</taxon>
        <taxon>Malvales</taxon>
        <taxon>Malvaceae</taxon>
        <taxon>Byttnerioideae</taxon>
        <taxon>Theobroma</taxon>
    </lineage>
</organism>
<dbReference type="Proteomes" id="UP000026915">
    <property type="component" value="Chromosome 9"/>
</dbReference>
<keyword evidence="2" id="KW-1185">Reference proteome</keyword>
<dbReference type="EMBL" id="CM001887">
    <property type="protein sequence ID" value="EOY31789.1"/>
    <property type="molecule type" value="Genomic_DNA"/>
</dbReference>
<proteinExistence type="predicted"/>
<protein>
    <submittedName>
        <fullName evidence="1">Uncharacterized protein</fullName>
    </submittedName>
</protein>
<evidence type="ECO:0000313" key="1">
    <source>
        <dbReference type="EMBL" id="EOY31789.1"/>
    </source>
</evidence>
<dbReference type="Gramene" id="EOY31789">
    <property type="protein sequence ID" value="EOY31789"/>
    <property type="gene ID" value="TCM_038917"/>
</dbReference>
<reference evidence="1 2" key="1">
    <citation type="journal article" date="2013" name="Genome Biol.">
        <title>The genome sequence of the most widely cultivated cacao type and its use to identify candidate genes regulating pod color.</title>
        <authorList>
            <person name="Motamayor J.C."/>
            <person name="Mockaitis K."/>
            <person name="Schmutz J."/>
            <person name="Haiminen N."/>
            <person name="Iii D.L."/>
            <person name="Cornejo O."/>
            <person name="Findley S.D."/>
            <person name="Zheng P."/>
            <person name="Utro F."/>
            <person name="Royaert S."/>
            <person name="Saski C."/>
            <person name="Jenkins J."/>
            <person name="Podicheti R."/>
            <person name="Zhao M."/>
            <person name="Scheffler B.E."/>
            <person name="Stack J.C."/>
            <person name="Feltus F.A."/>
            <person name="Mustiga G.M."/>
            <person name="Amores F."/>
            <person name="Phillips W."/>
            <person name="Marelli J.P."/>
            <person name="May G.D."/>
            <person name="Shapiro H."/>
            <person name="Ma J."/>
            <person name="Bustamante C.D."/>
            <person name="Schnell R.J."/>
            <person name="Main D."/>
            <person name="Gilbert D."/>
            <person name="Parida L."/>
            <person name="Kuhn D.N."/>
        </authorList>
    </citation>
    <scope>NUCLEOTIDE SEQUENCE [LARGE SCALE GENOMIC DNA]</scope>
    <source>
        <strain evidence="2">cv. Matina 1-6</strain>
    </source>
</reference>
<sequence length="143" mass="15788">MEILATASFTFPNSLNLPSPSVADKQRLVAASSSYLGSPCFAERRVLLLPISERRVKLLGFPKSPLLCREHRVVAASLSYMGSPCFAERRVLLLPISEHRVKLPGFPKSPLLCREQKVVAGNLCRLLSFSKSLYFAFTSCAES</sequence>
<name>A0A061GXG2_THECC</name>